<dbReference type="PANTHER" id="PTHR36179:SF2">
    <property type="entry name" value="LUD DOMAIN-CONTAINING PROTEIN"/>
    <property type="match status" value="1"/>
</dbReference>
<evidence type="ECO:0000259" key="1">
    <source>
        <dbReference type="Pfam" id="PF02589"/>
    </source>
</evidence>
<accession>A0A2L1GN15</accession>
<proteinExistence type="predicted"/>
<dbReference type="OrthoDB" id="9809147at2"/>
<feature type="domain" description="LUD" evidence="1">
    <location>
        <begin position="14"/>
        <end position="207"/>
    </location>
</feature>
<dbReference type="PIRSF" id="PIRSF020269">
    <property type="entry name" value="DUF1121"/>
    <property type="match status" value="1"/>
</dbReference>
<evidence type="ECO:0000313" key="3">
    <source>
        <dbReference type="Proteomes" id="UP000239867"/>
    </source>
</evidence>
<keyword evidence="3" id="KW-1185">Reference proteome</keyword>
<dbReference type="KEGG" id="deo:CAY53_05915"/>
<sequence>MDEMQAWQAATLGQRAVAALVRNGFTAQFLASGREAADYVLSRVPKGASIGFGGSRTVQELGLAATLSARGHTVFDHGRPGLSREEQVAARYRQLTADIFVCSSNAVTLRGELVNRDAVGNRVAAMIFGPKSVFVIAGANKLVRDLEEAERRIRLVAAPLNNRRFATKNPCVQQGECVECRSEARLCNITTVISRRPPLTDMHVLILGEALGF</sequence>
<dbReference type="Pfam" id="PF02589">
    <property type="entry name" value="LUD_dom"/>
    <property type="match status" value="1"/>
</dbReference>
<dbReference type="RefSeq" id="WP_104936351.1">
    <property type="nucleotide sequence ID" value="NZ_CP021255.1"/>
</dbReference>
<dbReference type="InterPro" id="IPR009501">
    <property type="entry name" value="UCP020269"/>
</dbReference>
<dbReference type="Proteomes" id="UP000239867">
    <property type="component" value="Chromosome"/>
</dbReference>
<dbReference type="PANTHER" id="PTHR36179">
    <property type="entry name" value="LUD_DOM DOMAIN-CONTAINING PROTEIN"/>
    <property type="match status" value="1"/>
</dbReference>
<protein>
    <submittedName>
        <fullName evidence="2">Lactate utilization protein C</fullName>
    </submittedName>
</protein>
<dbReference type="AlphaFoldDB" id="A0A2L1GN15"/>
<dbReference type="InterPro" id="IPR003741">
    <property type="entry name" value="LUD_dom"/>
</dbReference>
<evidence type="ECO:0000313" key="2">
    <source>
        <dbReference type="EMBL" id="AVD71075.1"/>
    </source>
</evidence>
<organism evidence="2 3">
    <name type="scientific">Desulfobulbus oralis</name>
    <dbReference type="NCBI Taxonomy" id="1986146"/>
    <lineage>
        <taxon>Bacteria</taxon>
        <taxon>Pseudomonadati</taxon>
        <taxon>Thermodesulfobacteriota</taxon>
        <taxon>Desulfobulbia</taxon>
        <taxon>Desulfobulbales</taxon>
        <taxon>Desulfobulbaceae</taxon>
        <taxon>Desulfobulbus</taxon>
    </lineage>
</organism>
<name>A0A2L1GN15_9BACT</name>
<dbReference type="EMBL" id="CP021255">
    <property type="protein sequence ID" value="AVD71075.1"/>
    <property type="molecule type" value="Genomic_DNA"/>
</dbReference>
<gene>
    <name evidence="2" type="ORF">CAY53_05915</name>
</gene>
<reference evidence="2 3" key="1">
    <citation type="journal article" date="2018" name="MBio">
        <title>Insights into the evolution of host association through the isolation and characterization of a novel human periodontal pathobiont, Desulfobulbus oralis.</title>
        <authorList>
            <person name="Cross K.L."/>
            <person name="Chirania P."/>
            <person name="Xiong W."/>
            <person name="Beall C.J."/>
            <person name="Elkins J.G."/>
            <person name="Giannone R.J."/>
            <person name="Griffen A.L."/>
            <person name="Guss A.M."/>
            <person name="Hettich R.L."/>
            <person name="Joshi S.S."/>
            <person name="Mokrzan E.M."/>
            <person name="Martin R.K."/>
            <person name="Zhulin I.B."/>
            <person name="Leys E.J."/>
            <person name="Podar M."/>
        </authorList>
    </citation>
    <scope>NUCLEOTIDE SEQUENCE [LARGE SCALE GENOMIC DNA]</scope>
    <source>
        <strain evidence="2 3">ORNL</strain>
    </source>
</reference>